<evidence type="ECO:0000256" key="7">
    <source>
        <dbReference type="HAMAP-Rule" id="MF_01331"/>
    </source>
</evidence>
<comment type="caution">
    <text evidence="11">The sequence shown here is derived from an EMBL/GenBank/DDBJ whole genome shotgun (WGS) entry which is preliminary data.</text>
</comment>
<dbReference type="AlphaFoldDB" id="A0A0G1TG57"/>
<evidence type="ECO:0000256" key="8">
    <source>
        <dbReference type="RuleBase" id="RU004005"/>
    </source>
</evidence>
<evidence type="ECO:0000256" key="2">
    <source>
        <dbReference type="ARBA" id="ARBA00022730"/>
    </source>
</evidence>
<protein>
    <recommendedName>
        <fullName evidence="6 7">Large ribosomal subunit protein uL22</fullName>
    </recommendedName>
</protein>
<dbReference type="CDD" id="cd00336">
    <property type="entry name" value="Ribosomal_L22"/>
    <property type="match status" value="1"/>
</dbReference>
<comment type="subunit">
    <text evidence="7 9">Part of the 50S ribosomal subunit.</text>
</comment>
<dbReference type="SUPFAM" id="SSF54843">
    <property type="entry name" value="Ribosomal protein L22"/>
    <property type="match status" value="1"/>
</dbReference>
<dbReference type="GO" id="GO:0003735">
    <property type="term" value="F:structural constituent of ribosome"/>
    <property type="evidence" value="ECO:0007669"/>
    <property type="project" value="InterPro"/>
</dbReference>
<dbReference type="Gene3D" id="3.90.470.10">
    <property type="entry name" value="Ribosomal protein L22/L17"/>
    <property type="match status" value="1"/>
</dbReference>
<dbReference type="GO" id="GO:0019843">
    <property type="term" value="F:rRNA binding"/>
    <property type="evidence" value="ECO:0007669"/>
    <property type="project" value="UniProtKB-UniRule"/>
</dbReference>
<name>A0A0G1TG57_9BACT</name>
<dbReference type="PANTHER" id="PTHR13501:SF8">
    <property type="entry name" value="LARGE RIBOSOMAL SUBUNIT PROTEIN UL22M"/>
    <property type="match status" value="1"/>
</dbReference>
<dbReference type="InterPro" id="IPR047867">
    <property type="entry name" value="Ribosomal_uL22_bac/org-type"/>
</dbReference>
<evidence type="ECO:0000313" key="12">
    <source>
        <dbReference type="Proteomes" id="UP000034212"/>
    </source>
</evidence>
<keyword evidence="2 7" id="KW-0699">rRNA-binding</keyword>
<dbReference type="GO" id="GO:0006412">
    <property type="term" value="P:translation"/>
    <property type="evidence" value="ECO:0007669"/>
    <property type="project" value="UniProtKB-UniRule"/>
</dbReference>
<accession>A0A0G1TG57</accession>
<evidence type="ECO:0000256" key="5">
    <source>
        <dbReference type="ARBA" id="ARBA00023274"/>
    </source>
</evidence>
<reference evidence="11 12" key="1">
    <citation type="journal article" date="2015" name="Nature">
        <title>rRNA introns, odd ribosomes, and small enigmatic genomes across a large radiation of phyla.</title>
        <authorList>
            <person name="Brown C.T."/>
            <person name="Hug L.A."/>
            <person name="Thomas B.C."/>
            <person name="Sharon I."/>
            <person name="Castelle C.J."/>
            <person name="Singh A."/>
            <person name="Wilkins M.J."/>
            <person name="Williams K.H."/>
            <person name="Banfield J.F."/>
        </authorList>
    </citation>
    <scope>NUCLEOTIDE SEQUENCE [LARGE SCALE GENOMIC DNA]</scope>
</reference>
<keyword evidence="5 7" id="KW-0687">Ribonucleoprotein</keyword>
<evidence type="ECO:0000256" key="3">
    <source>
        <dbReference type="ARBA" id="ARBA00022884"/>
    </source>
</evidence>
<evidence type="ECO:0000256" key="4">
    <source>
        <dbReference type="ARBA" id="ARBA00022980"/>
    </source>
</evidence>
<dbReference type="Proteomes" id="UP000034212">
    <property type="component" value="Unassembled WGS sequence"/>
</dbReference>
<evidence type="ECO:0000256" key="6">
    <source>
        <dbReference type="ARBA" id="ARBA00035207"/>
    </source>
</evidence>
<proteinExistence type="inferred from homology"/>
<dbReference type="InterPro" id="IPR036394">
    <property type="entry name" value="Ribosomal_uL22_sf"/>
</dbReference>
<dbReference type="Pfam" id="PF00237">
    <property type="entry name" value="Ribosomal_L22"/>
    <property type="match status" value="1"/>
</dbReference>
<comment type="function">
    <text evidence="7">The globular domain of the protein is located near the polypeptide exit tunnel on the outside of the subunit, while an extended beta-hairpin is found that lines the wall of the exit tunnel in the center of the 70S ribosome.</text>
</comment>
<comment type="similarity">
    <text evidence="1 7 8">Belongs to the universal ribosomal protein uL22 family.</text>
</comment>
<sequence length="113" mass="12611">MDYQATSKYVRVSTRKVRLVADSIRRMKPDAALSYLSAMPKAAAQPMSKVLRSALANAKEKQVKSEALTMKTIEVMGGPVMKRFRAVSRGSAHSYKKRMTHIRVVLTDENPQG</sequence>
<keyword evidence="3 7" id="KW-0694">RNA-binding</keyword>
<comment type="function">
    <text evidence="7 10">This protein binds specifically to 23S rRNA; its binding is stimulated by other ribosomal proteins, e.g., L4, L17, and L20. It is important during the early stages of 50S assembly. It makes multiple contacts with different domains of the 23S rRNA in the assembled 50S subunit and ribosome.</text>
</comment>
<organism evidence="11 12">
    <name type="scientific">Candidatus Gottesmanbacteria bacterium GW2011_GWA1_47_8</name>
    <dbReference type="NCBI Taxonomy" id="1618438"/>
    <lineage>
        <taxon>Bacteria</taxon>
        <taxon>Candidatus Gottesmaniibacteriota</taxon>
    </lineage>
</organism>
<gene>
    <name evidence="7" type="primary">rplV</name>
    <name evidence="11" type="ORF">UY08_C0009G0013</name>
</gene>
<dbReference type="InterPro" id="IPR005727">
    <property type="entry name" value="Ribosomal_uL22_bac/chlpt-type"/>
</dbReference>
<evidence type="ECO:0000256" key="10">
    <source>
        <dbReference type="RuleBase" id="RU004008"/>
    </source>
</evidence>
<evidence type="ECO:0000256" key="9">
    <source>
        <dbReference type="RuleBase" id="RU004006"/>
    </source>
</evidence>
<dbReference type="InterPro" id="IPR001063">
    <property type="entry name" value="Ribosomal_uL22"/>
</dbReference>
<dbReference type="EMBL" id="LCOQ01000009">
    <property type="protein sequence ID" value="KKU80802.1"/>
    <property type="molecule type" value="Genomic_DNA"/>
</dbReference>
<dbReference type="NCBIfam" id="TIGR01044">
    <property type="entry name" value="rplV_bact"/>
    <property type="match status" value="1"/>
</dbReference>
<dbReference type="HAMAP" id="MF_01331_B">
    <property type="entry name" value="Ribosomal_uL22_B"/>
    <property type="match status" value="1"/>
</dbReference>
<evidence type="ECO:0000313" key="11">
    <source>
        <dbReference type="EMBL" id="KKU80802.1"/>
    </source>
</evidence>
<evidence type="ECO:0000256" key="1">
    <source>
        <dbReference type="ARBA" id="ARBA00009451"/>
    </source>
</evidence>
<keyword evidence="4 7" id="KW-0689">Ribosomal protein</keyword>
<dbReference type="PANTHER" id="PTHR13501">
    <property type="entry name" value="CHLOROPLAST 50S RIBOSOMAL PROTEIN L22-RELATED"/>
    <property type="match status" value="1"/>
</dbReference>
<dbReference type="GO" id="GO:0022625">
    <property type="term" value="C:cytosolic large ribosomal subunit"/>
    <property type="evidence" value="ECO:0007669"/>
    <property type="project" value="TreeGrafter"/>
</dbReference>